<dbReference type="Proteomes" id="UP001499986">
    <property type="component" value="Unassembled WGS sequence"/>
</dbReference>
<feature type="region of interest" description="Disordered" evidence="1">
    <location>
        <begin position="57"/>
        <end position="76"/>
    </location>
</feature>
<keyword evidence="3" id="KW-1185">Reference proteome</keyword>
<proteinExistence type="predicted"/>
<reference evidence="3" key="1">
    <citation type="journal article" date="2019" name="Int. J. Syst. Evol. Microbiol.">
        <title>The Global Catalogue of Microorganisms (GCM) 10K type strain sequencing project: providing services to taxonomists for standard genome sequencing and annotation.</title>
        <authorList>
            <consortium name="The Broad Institute Genomics Platform"/>
            <consortium name="The Broad Institute Genome Sequencing Center for Infectious Disease"/>
            <person name="Wu L."/>
            <person name="Ma J."/>
        </authorList>
    </citation>
    <scope>NUCLEOTIDE SEQUENCE [LARGE SCALE GENOMIC DNA]</scope>
    <source>
        <strain evidence="3">JCM 4358</strain>
    </source>
</reference>
<organism evidence="2 3">
    <name type="scientific">Streptomyces coeruleofuscus</name>
    <dbReference type="NCBI Taxonomy" id="66879"/>
    <lineage>
        <taxon>Bacteria</taxon>
        <taxon>Bacillati</taxon>
        <taxon>Actinomycetota</taxon>
        <taxon>Actinomycetes</taxon>
        <taxon>Kitasatosporales</taxon>
        <taxon>Streptomycetaceae</taxon>
        <taxon>Streptomyces</taxon>
    </lineage>
</organism>
<evidence type="ECO:0000313" key="2">
    <source>
        <dbReference type="EMBL" id="GAA2425056.1"/>
    </source>
</evidence>
<sequence length="76" mass="7935">MAQLLALAAEAAGGHRHHLVAVQLPVSLVMMTQLRSANALDFSRAVVDGSHIRALTGDPRPDEAPLIEAGRAASIT</sequence>
<accession>A0ABP5WFD9</accession>
<comment type="caution">
    <text evidence="2">The sequence shown here is derived from an EMBL/GenBank/DDBJ whole genome shotgun (WGS) entry which is preliminary data.</text>
</comment>
<evidence type="ECO:0000313" key="3">
    <source>
        <dbReference type="Proteomes" id="UP001499986"/>
    </source>
</evidence>
<name>A0ABP5WFD9_9ACTN</name>
<protein>
    <submittedName>
        <fullName evidence="2">Uncharacterized protein</fullName>
    </submittedName>
</protein>
<evidence type="ECO:0000256" key="1">
    <source>
        <dbReference type="SAM" id="MobiDB-lite"/>
    </source>
</evidence>
<gene>
    <name evidence="2" type="ORF">GCM10010255_78530</name>
</gene>
<dbReference type="EMBL" id="BAAASE010000016">
    <property type="protein sequence ID" value="GAA2425056.1"/>
    <property type="molecule type" value="Genomic_DNA"/>
</dbReference>